<keyword evidence="3 4" id="KW-0326">Glycosidase</keyword>
<comment type="similarity">
    <text evidence="1 4">Belongs to the glycosyl hydrolase 28 family.</text>
</comment>
<protein>
    <submittedName>
        <fullName evidence="5">Glycoside hydrolase family 28</fullName>
    </submittedName>
</protein>
<dbReference type="PANTHER" id="PTHR31339">
    <property type="entry name" value="PECTIN LYASE-RELATED"/>
    <property type="match status" value="1"/>
</dbReference>
<accession>A0A2K9P198</accession>
<dbReference type="InterPro" id="IPR000743">
    <property type="entry name" value="Glyco_hydro_28"/>
</dbReference>
<dbReference type="OrthoDB" id="9795222at2"/>
<dbReference type="GeneID" id="98062284"/>
<dbReference type="EMBL" id="CP020991">
    <property type="protein sequence ID" value="AUO19044.1"/>
    <property type="molecule type" value="Genomic_DNA"/>
</dbReference>
<dbReference type="AlphaFoldDB" id="A0A2K9P198"/>
<proteinExistence type="inferred from homology"/>
<evidence type="ECO:0000256" key="1">
    <source>
        <dbReference type="ARBA" id="ARBA00008834"/>
    </source>
</evidence>
<evidence type="ECO:0000256" key="3">
    <source>
        <dbReference type="ARBA" id="ARBA00023295"/>
    </source>
</evidence>
<sequence length="492" mass="53318">MNTISSVLDVTNFGVVGDGTTNNTKKIAEVIGELKKLGGGTVYFPPGEYVTGSIILGDNMTLYLEGGATILGSADPEDYPMITKEDLEGYNREGHTGLVAARNAKNITVTGRGTLDGRGYNWWSNPKNEQRPRAFQPIMCENVRLSGISIINSAMWTVHPMCCRNVTIDGISIKNPADSPNTDGINPESCSNVHVSNCQVDVGDDCVTLKSGTEDDYLQKKYPCENITITNCTMNNGHGGVVIGSEMSGGVRNVTISNCVFNGTDRGIRIKTRRKRGGSVEDIRIDNIMMTNVFAPLTINGYYKCGGTDPNDMELFSLEKKPVEDSTPVFKNIYISNVTAREVKCAAGYIYGIPEMPVTSLHVDNFVCSMTKGDHDVASAPIMAWHIEPTKGHGFYCANMKDVSFNNVHLDVEKTSSIIIEKSELVKVSGLTSEGSNTAVEIKESKDIMISNSMVSPTAKDFIETDAESNATLAVNGVAKSNENQEIVKIVD</sequence>
<dbReference type="GO" id="GO:0004650">
    <property type="term" value="F:polygalacturonase activity"/>
    <property type="evidence" value="ECO:0007669"/>
    <property type="project" value="InterPro"/>
</dbReference>
<evidence type="ECO:0000313" key="6">
    <source>
        <dbReference type="Proteomes" id="UP000235589"/>
    </source>
</evidence>
<evidence type="ECO:0000256" key="2">
    <source>
        <dbReference type="ARBA" id="ARBA00022801"/>
    </source>
</evidence>
<dbReference type="PROSITE" id="PS00502">
    <property type="entry name" value="POLYGALACTURONASE"/>
    <property type="match status" value="1"/>
</dbReference>
<organism evidence="5 6">
    <name type="scientific">Monoglobus pectinilyticus</name>
    <dbReference type="NCBI Taxonomy" id="1981510"/>
    <lineage>
        <taxon>Bacteria</taxon>
        <taxon>Bacillati</taxon>
        <taxon>Bacillota</taxon>
        <taxon>Clostridia</taxon>
        <taxon>Monoglobales</taxon>
        <taxon>Monoglobaceae</taxon>
        <taxon>Monoglobus</taxon>
    </lineage>
</organism>
<dbReference type="InterPro" id="IPR006626">
    <property type="entry name" value="PbH1"/>
</dbReference>
<dbReference type="SMR" id="A0A2K9P198"/>
<dbReference type="SMART" id="SM00710">
    <property type="entry name" value="PbH1"/>
    <property type="match status" value="5"/>
</dbReference>
<dbReference type="InterPro" id="IPR051801">
    <property type="entry name" value="GH28_Enzymes"/>
</dbReference>
<dbReference type="GO" id="GO:0005975">
    <property type="term" value="P:carbohydrate metabolic process"/>
    <property type="evidence" value="ECO:0007669"/>
    <property type="project" value="InterPro"/>
</dbReference>
<keyword evidence="2 4" id="KW-0378">Hydrolase</keyword>
<dbReference type="SUPFAM" id="SSF51126">
    <property type="entry name" value="Pectin lyase-like"/>
    <property type="match status" value="1"/>
</dbReference>
<dbReference type="Pfam" id="PF00295">
    <property type="entry name" value="Glyco_hydro_28"/>
    <property type="match status" value="1"/>
</dbReference>
<evidence type="ECO:0000313" key="5">
    <source>
        <dbReference type="EMBL" id="AUO19044.1"/>
    </source>
</evidence>
<keyword evidence="6" id="KW-1185">Reference proteome</keyword>
<dbReference type="Gene3D" id="2.160.20.10">
    <property type="entry name" value="Single-stranded right-handed beta-helix, Pectin lyase-like"/>
    <property type="match status" value="1"/>
</dbReference>
<dbReference type="Proteomes" id="UP000235589">
    <property type="component" value="Chromosome"/>
</dbReference>
<dbReference type="PANTHER" id="PTHR31339:SF9">
    <property type="entry name" value="PLASMIN AND FIBRONECTIN-BINDING PROTEIN A"/>
    <property type="match status" value="1"/>
</dbReference>
<evidence type="ECO:0000256" key="4">
    <source>
        <dbReference type="RuleBase" id="RU361169"/>
    </source>
</evidence>
<dbReference type="InterPro" id="IPR011050">
    <property type="entry name" value="Pectin_lyase_fold/virulence"/>
</dbReference>
<dbReference type="InterPro" id="IPR012334">
    <property type="entry name" value="Pectin_lyas_fold"/>
</dbReference>
<gene>
    <name evidence="5" type="ORF">B9O19_00868</name>
</gene>
<name>A0A2K9P198_9FIRM</name>
<reference evidence="5 6" key="1">
    <citation type="submission" date="2017-04" db="EMBL/GenBank/DDBJ databases">
        <title>Monoglobus pectinilyticus 14 draft genome.</title>
        <authorList>
            <person name="Kim C."/>
            <person name="Rosendale D.I."/>
            <person name="Kelly W.J."/>
            <person name="Tannock G.W."/>
            <person name="Patchett M.L."/>
            <person name="Jordens J.Z."/>
        </authorList>
    </citation>
    <scope>NUCLEOTIDE SEQUENCE [LARGE SCALE GENOMIC DNA]</scope>
    <source>
        <strain evidence="5 6">14</strain>
    </source>
</reference>
<dbReference type="KEGG" id="mpec:B9O19_00868"/>
<dbReference type="RefSeq" id="WP_102365283.1">
    <property type="nucleotide sequence ID" value="NZ_CP020991.1"/>
</dbReference>